<dbReference type="GO" id="GO:0004674">
    <property type="term" value="F:protein serine/threonine kinase activity"/>
    <property type="evidence" value="ECO:0007669"/>
    <property type="project" value="TreeGrafter"/>
</dbReference>
<evidence type="ECO:0000313" key="3">
    <source>
        <dbReference type="Proteomes" id="UP001161247"/>
    </source>
</evidence>
<accession>A0AAV1BXW1</accession>
<feature type="region of interest" description="Disordered" evidence="1">
    <location>
        <begin position="132"/>
        <end position="246"/>
    </location>
</feature>
<name>A0AAV1BXW1_OLDCO</name>
<dbReference type="PANTHER" id="PTHR33971:SF3">
    <property type="entry name" value="UBIQUITIN CARBOXYL-TERMINAL HYDROLASE 36"/>
    <property type="match status" value="1"/>
</dbReference>
<feature type="compositionally biased region" description="Basic and acidic residues" evidence="1">
    <location>
        <begin position="221"/>
        <end position="230"/>
    </location>
</feature>
<sequence>MAFYGSNYGDDNVGEYHWTPYSTNPYDSYAVLPSDQSALPFSAYEFNEPIQYDYSPYNHFDSYSSLTQSFQNYYACNLSEPRLFQYDPPPSYAVQSFYSQTSYSTYYSNSEVKPESDVIEFEEYDPTPYGGGYDPHQTYGKPLPPSDEICYPRSSPVPTKPDGELSDGFSYGSFTPAHGGKTEVPPKPVTPKEQDSKEEKIAKETGNSGNIEIPEEPSMQEEDRGGDVAEHSAAPDNGGNEGYGNSEWNKQVPYHVPYGSGLESLDICESLFGYWPCLAKMERQKKACQVCDHEETRYDPWKSTADYLFGSSYSYGDYQGSSYQHQNLYAQYQH</sequence>
<evidence type="ECO:0000256" key="1">
    <source>
        <dbReference type="SAM" id="MobiDB-lite"/>
    </source>
</evidence>
<protein>
    <submittedName>
        <fullName evidence="2">OLC1v1021835C1</fullName>
    </submittedName>
</protein>
<feature type="compositionally biased region" description="Basic and acidic residues" evidence="1">
    <location>
        <begin position="190"/>
        <end position="203"/>
    </location>
</feature>
<reference evidence="2" key="1">
    <citation type="submission" date="2023-03" db="EMBL/GenBank/DDBJ databases">
        <authorList>
            <person name="Julca I."/>
        </authorList>
    </citation>
    <scope>NUCLEOTIDE SEQUENCE</scope>
</reference>
<proteinExistence type="predicted"/>
<evidence type="ECO:0000313" key="2">
    <source>
        <dbReference type="EMBL" id="CAI9087693.1"/>
    </source>
</evidence>
<dbReference type="AlphaFoldDB" id="A0AAV1BXW1"/>
<dbReference type="Proteomes" id="UP001161247">
    <property type="component" value="Chromosome 1"/>
</dbReference>
<dbReference type="PANTHER" id="PTHR33971">
    <property type="entry name" value="OS06G0232000 PROTEIN"/>
    <property type="match status" value="1"/>
</dbReference>
<dbReference type="InterPro" id="IPR038943">
    <property type="entry name" value="PLDrp1-like"/>
</dbReference>
<dbReference type="EMBL" id="OX459118">
    <property type="protein sequence ID" value="CAI9087693.1"/>
    <property type="molecule type" value="Genomic_DNA"/>
</dbReference>
<keyword evidence="3" id="KW-1185">Reference proteome</keyword>
<gene>
    <name evidence="2" type="ORF">OLC1_LOCUS452</name>
</gene>
<organism evidence="2 3">
    <name type="scientific">Oldenlandia corymbosa var. corymbosa</name>
    <dbReference type="NCBI Taxonomy" id="529605"/>
    <lineage>
        <taxon>Eukaryota</taxon>
        <taxon>Viridiplantae</taxon>
        <taxon>Streptophyta</taxon>
        <taxon>Embryophyta</taxon>
        <taxon>Tracheophyta</taxon>
        <taxon>Spermatophyta</taxon>
        <taxon>Magnoliopsida</taxon>
        <taxon>eudicotyledons</taxon>
        <taxon>Gunneridae</taxon>
        <taxon>Pentapetalae</taxon>
        <taxon>asterids</taxon>
        <taxon>lamiids</taxon>
        <taxon>Gentianales</taxon>
        <taxon>Rubiaceae</taxon>
        <taxon>Rubioideae</taxon>
        <taxon>Spermacoceae</taxon>
        <taxon>Hedyotis-Oldenlandia complex</taxon>
        <taxon>Oldenlandia</taxon>
    </lineage>
</organism>
<dbReference type="GO" id="GO:0070300">
    <property type="term" value="F:phosphatidic acid binding"/>
    <property type="evidence" value="ECO:0007669"/>
    <property type="project" value="InterPro"/>
</dbReference>